<dbReference type="Proteomes" id="UP000024635">
    <property type="component" value="Unassembled WGS sequence"/>
</dbReference>
<evidence type="ECO:0000313" key="3">
    <source>
        <dbReference type="Proteomes" id="UP000024635"/>
    </source>
</evidence>
<evidence type="ECO:0000313" key="2">
    <source>
        <dbReference type="EMBL" id="EYC01103.1"/>
    </source>
</evidence>
<dbReference type="AlphaFoldDB" id="A0A016TET2"/>
<evidence type="ECO:0000256" key="1">
    <source>
        <dbReference type="SAM" id="MobiDB-lite"/>
    </source>
</evidence>
<dbReference type="EMBL" id="JARK01001446">
    <property type="protein sequence ID" value="EYC01103.1"/>
    <property type="molecule type" value="Genomic_DNA"/>
</dbReference>
<reference evidence="3" key="1">
    <citation type="journal article" date="2015" name="Nat. Genet.">
        <title>The genome and transcriptome of the zoonotic hookworm Ancylostoma ceylanicum identify infection-specific gene families.</title>
        <authorList>
            <person name="Schwarz E.M."/>
            <person name="Hu Y."/>
            <person name="Antoshechkin I."/>
            <person name="Miller M.M."/>
            <person name="Sternberg P.W."/>
            <person name="Aroian R.V."/>
        </authorList>
    </citation>
    <scope>NUCLEOTIDE SEQUENCE</scope>
    <source>
        <strain evidence="3">HY135</strain>
    </source>
</reference>
<keyword evidence="3" id="KW-1185">Reference proteome</keyword>
<gene>
    <name evidence="2" type="primary">Acey_s0110.g164</name>
    <name evidence="2" type="ORF">Y032_0110g164</name>
</gene>
<accession>A0A016TET2</accession>
<protein>
    <submittedName>
        <fullName evidence="2">Uncharacterized protein</fullName>
    </submittedName>
</protein>
<organism evidence="2 3">
    <name type="scientific">Ancylostoma ceylanicum</name>
    <dbReference type="NCBI Taxonomy" id="53326"/>
    <lineage>
        <taxon>Eukaryota</taxon>
        <taxon>Metazoa</taxon>
        <taxon>Ecdysozoa</taxon>
        <taxon>Nematoda</taxon>
        <taxon>Chromadorea</taxon>
        <taxon>Rhabditida</taxon>
        <taxon>Rhabditina</taxon>
        <taxon>Rhabditomorpha</taxon>
        <taxon>Strongyloidea</taxon>
        <taxon>Ancylostomatidae</taxon>
        <taxon>Ancylostomatinae</taxon>
        <taxon>Ancylostoma</taxon>
    </lineage>
</organism>
<sequence length="122" mass="13689">MSISLAPLKEHDGGQRLMSEFSYLSYKFFTCSVRIQCKDSVSSADIDRLKARSLCSEMIAADYRERHNDASHIRPAGRAMDTQREGRPRGVILTPLTQPTSTQDPDRQTTSILLYCVCALFG</sequence>
<feature type="compositionally biased region" description="Polar residues" evidence="1">
    <location>
        <begin position="95"/>
        <end position="105"/>
    </location>
</feature>
<comment type="caution">
    <text evidence="2">The sequence shown here is derived from an EMBL/GenBank/DDBJ whole genome shotgun (WGS) entry which is preliminary data.</text>
</comment>
<feature type="region of interest" description="Disordered" evidence="1">
    <location>
        <begin position="70"/>
        <end position="105"/>
    </location>
</feature>
<name>A0A016TET2_9BILA</name>
<proteinExistence type="predicted"/>